<comment type="caution">
    <text evidence="1">The sequence shown here is derived from an EMBL/GenBank/DDBJ whole genome shotgun (WGS) entry which is preliminary data.</text>
</comment>
<accession>A0ABN3WW44</accession>
<dbReference type="Proteomes" id="UP001500403">
    <property type="component" value="Unassembled WGS sequence"/>
</dbReference>
<reference evidence="1 2" key="1">
    <citation type="journal article" date="2019" name="Int. J. Syst. Evol. Microbiol.">
        <title>The Global Catalogue of Microorganisms (GCM) 10K type strain sequencing project: providing services to taxonomists for standard genome sequencing and annotation.</title>
        <authorList>
            <consortium name="The Broad Institute Genomics Platform"/>
            <consortium name="The Broad Institute Genome Sequencing Center for Infectious Disease"/>
            <person name="Wu L."/>
            <person name="Ma J."/>
        </authorList>
    </citation>
    <scope>NUCLEOTIDE SEQUENCE [LARGE SCALE GENOMIC DNA]</scope>
    <source>
        <strain evidence="1 2">JCM 9088</strain>
    </source>
</reference>
<evidence type="ECO:0000313" key="1">
    <source>
        <dbReference type="EMBL" id="GAA2929766.1"/>
    </source>
</evidence>
<sequence length="73" mass="8310">MKRSDLTTTEVLVAVHTHQFRAFEHLTETYPSKVVCAAFERDIRSDLLECGVSLVRPWLAPAGEQQVRAEGRR</sequence>
<evidence type="ECO:0000313" key="2">
    <source>
        <dbReference type="Proteomes" id="UP001500403"/>
    </source>
</evidence>
<name>A0ABN3WW44_9ACTN</name>
<keyword evidence="2" id="KW-1185">Reference proteome</keyword>
<organism evidence="1 2">
    <name type="scientific">Streptomyces enissocaesilis</name>
    <dbReference type="NCBI Taxonomy" id="332589"/>
    <lineage>
        <taxon>Bacteria</taxon>
        <taxon>Bacillati</taxon>
        <taxon>Actinomycetota</taxon>
        <taxon>Actinomycetes</taxon>
        <taxon>Kitasatosporales</taxon>
        <taxon>Streptomycetaceae</taxon>
        <taxon>Streptomyces</taxon>
        <taxon>Streptomyces rochei group</taxon>
    </lineage>
</organism>
<proteinExistence type="predicted"/>
<gene>
    <name evidence="1" type="ORF">GCM10010446_12950</name>
</gene>
<dbReference type="RefSeq" id="WP_344492014.1">
    <property type="nucleotide sequence ID" value="NZ_BAAAUD010000013.1"/>
</dbReference>
<dbReference type="EMBL" id="BAAAUD010000013">
    <property type="protein sequence ID" value="GAA2929766.1"/>
    <property type="molecule type" value="Genomic_DNA"/>
</dbReference>
<protein>
    <submittedName>
        <fullName evidence="1">Uncharacterized protein</fullName>
    </submittedName>
</protein>